<dbReference type="AlphaFoldDB" id="A0A5R9J436"/>
<dbReference type="Pfam" id="PF13439">
    <property type="entry name" value="Glyco_transf_4"/>
    <property type="match status" value="1"/>
</dbReference>
<evidence type="ECO:0000313" key="6">
    <source>
        <dbReference type="Proteomes" id="UP000305654"/>
    </source>
</evidence>
<name>A0A5R9J436_9PROT</name>
<dbReference type="InterPro" id="IPR028098">
    <property type="entry name" value="Glyco_trans_4-like_N"/>
</dbReference>
<dbReference type="Pfam" id="PF00534">
    <property type="entry name" value="Glycos_transf_1"/>
    <property type="match status" value="1"/>
</dbReference>
<evidence type="ECO:0000313" key="5">
    <source>
        <dbReference type="EMBL" id="TLU72312.1"/>
    </source>
</evidence>
<comment type="caution">
    <text evidence="5">The sequence shown here is derived from an EMBL/GenBank/DDBJ whole genome shotgun (WGS) entry which is preliminary data.</text>
</comment>
<accession>A0A5R9J436</accession>
<dbReference type="OrthoDB" id="5147801at2"/>
<dbReference type="PANTHER" id="PTHR12526:SF510">
    <property type="entry name" value="D-INOSITOL 3-PHOSPHATE GLYCOSYLTRANSFERASE"/>
    <property type="match status" value="1"/>
</dbReference>
<feature type="domain" description="Glycosyltransferase subfamily 4-like N-terminal" evidence="4">
    <location>
        <begin position="30"/>
        <end position="184"/>
    </location>
</feature>
<dbReference type="GO" id="GO:0016757">
    <property type="term" value="F:glycosyltransferase activity"/>
    <property type="evidence" value="ECO:0007669"/>
    <property type="project" value="UniProtKB-KW"/>
</dbReference>
<organism evidence="5 6">
    <name type="scientific">Lichenicoccus roseus</name>
    <dbReference type="NCBI Taxonomy" id="2683649"/>
    <lineage>
        <taxon>Bacteria</taxon>
        <taxon>Pseudomonadati</taxon>
        <taxon>Pseudomonadota</taxon>
        <taxon>Alphaproteobacteria</taxon>
        <taxon>Acetobacterales</taxon>
        <taxon>Acetobacteraceae</taxon>
        <taxon>Lichenicoccus</taxon>
    </lineage>
</organism>
<feature type="domain" description="Glycosyl transferase family 1" evidence="3">
    <location>
        <begin position="207"/>
        <end position="368"/>
    </location>
</feature>
<evidence type="ECO:0000259" key="4">
    <source>
        <dbReference type="Pfam" id="PF13439"/>
    </source>
</evidence>
<evidence type="ECO:0000256" key="1">
    <source>
        <dbReference type="ARBA" id="ARBA00022676"/>
    </source>
</evidence>
<dbReference type="Gene3D" id="3.40.50.2000">
    <property type="entry name" value="Glycogen Phosphorylase B"/>
    <property type="match status" value="2"/>
</dbReference>
<proteinExistence type="predicted"/>
<reference evidence="5 6" key="1">
    <citation type="submission" date="2019-05" db="EMBL/GenBank/DDBJ databases">
        <authorList>
            <person name="Pankratov T."/>
            <person name="Grouzdev D."/>
        </authorList>
    </citation>
    <scope>NUCLEOTIDE SEQUENCE [LARGE SCALE GENOMIC DNA]</scope>
    <source>
        <strain evidence="5 6">KEBCLARHB70R</strain>
    </source>
</reference>
<sequence length="403" mass="43702">MSSSSPPAKPPSVQGRPPVILQVLPSLQAGGVERGTIEMVRAIAQAGGTPLVASAGGRMVSQVARAGGRHVTLRLMTKDPLGIWMNAWRLARLIRRERVDLVHARSRAPAWSAWLAARRTGAAFVTTWHGAYSENLPFKKRYNSIMARGERVIAISRFVAERLRSDYAVGPDRLRIIPRGADLAAFDPAAIRGDRLHALASDWNLPFGAKVIMLAGRITPWKGHELLLRALARLPADAPDWVCVLVGPRQREGTHANALLAQAHELGLMKRLRFAGHCEDMPAAYALADLVVMPSLKPEPFGRVVIEAQAMGRPVLVAGHGGAMETVEDGVSGVVFPPGDVDALAQGLARLLALDPAERATFAEQARAHVAEHYCLQAMQRSTLAVYDELLGRQPDPPRWRGS</sequence>
<dbReference type="CDD" id="cd03819">
    <property type="entry name" value="GT4_WavL-like"/>
    <property type="match status" value="1"/>
</dbReference>
<keyword evidence="2 5" id="KW-0808">Transferase</keyword>
<evidence type="ECO:0000256" key="2">
    <source>
        <dbReference type="ARBA" id="ARBA00022679"/>
    </source>
</evidence>
<evidence type="ECO:0000259" key="3">
    <source>
        <dbReference type="Pfam" id="PF00534"/>
    </source>
</evidence>
<dbReference type="EMBL" id="VCDI01000003">
    <property type="protein sequence ID" value="TLU72312.1"/>
    <property type="molecule type" value="Genomic_DNA"/>
</dbReference>
<dbReference type="Proteomes" id="UP000305654">
    <property type="component" value="Unassembled WGS sequence"/>
</dbReference>
<protein>
    <submittedName>
        <fullName evidence="5">Glycosyltransferase family 4 protein</fullName>
    </submittedName>
</protein>
<dbReference type="SUPFAM" id="SSF53756">
    <property type="entry name" value="UDP-Glycosyltransferase/glycogen phosphorylase"/>
    <property type="match status" value="1"/>
</dbReference>
<gene>
    <name evidence="5" type="ORF">FE263_09485</name>
</gene>
<keyword evidence="6" id="KW-1185">Reference proteome</keyword>
<keyword evidence="1" id="KW-0328">Glycosyltransferase</keyword>
<dbReference type="PANTHER" id="PTHR12526">
    <property type="entry name" value="GLYCOSYLTRANSFERASE"/>
    <property type="match status" value="1"/>
</dbReference>
<dbReference type="InterPro" id="IPR001296">
    <property type="entry name" value="Glyco_trans_1"/>
</dbReference>